<dbReference type="EMBL" id="JAVDVQ010000005">
    <property type="protein sequence ID" value="MDR7082227.1"/>
    <property type="molecule type" value="Genomic_DNA"/>
</dbReference>
<sequence>MAAPLANGNALDGSSNVVSATVNAGTVDVTTATPEAGGEHFSLYLARVLGINSVEVEASAQAQFGGTWAANVVPIAFSKCEAGLSLTPGLQFFPIHGVDEGPGKSKKKKPPVCPYKSSSGSELPGGFGWLDDDDNDCSVLVNILEDEGWVGSDPGSDFNGDCSAMFTDFVLKLDAKKDVEVLIPIFDDSVGTGEHAEFKILAFGAISLRGWNLSGGTKTPENYMKPDATTLKSSLGLGEDDRGIYGKFVRIVTLDEAAILGGPKDYGADAVKLTN</sequence>
<reference evidence="1 2" key="1">
    <citation type="submission" date="2023-07" db="EMBL/GenBank/DDBJ databases">
        <title>Sorghum-associated microbial communities from plants grown in Nebraska, USA.</title>
        <authorList>
            <person name="Schachtman D."/>
        </authorList>
    </citation>
    <scope>NUCLEOTIDE SEQUENCE [LARGE SCALE GENOMIC DNA]</scope>
    <source>
        <strain evidence="1 2">BE167</strain>
    </source>
</reference>
<name>A0ABU1UAK3_9MICC</name>
<dbReference type="Proteomes" id="UP001252243">
    <property type="component" value="Unassembled WGS sequence"/>
</dbReference>
<dbReference type="RefSeq" id="WP_310055622.1">
    <property type="nucleotide sequence ID" value="NZ_JAVDVQ010000005.1"/>
</dbReference>
<evidence type="ECO:0000313" key="1">
    <source>
        <dbReference type="EMBL" id="MDR7082227.1"/>
    </source>
</evidence>
<organism evidence="1 2">
    <name type="scientific">Arthrobacter ginsengisoli</name>
    <dbReference type="NCBI Taxonomy" id="1356565"/>
    <lineage>
        <taxon>Bacteria</taxon>
        <taxon>Bacillati</taxon>
        <taxon>Actinomycetota</taxon>
        <taxon>Actinomycetes</taxon>
        <taxon>Micrococcales</taxon>
        <taxon>Micrococcaceae</taxon>
        <taxon>Arthrobacter</taxon>
    </lineage>
</organism>
<proteinExistence type="predicted"/>
<comment type="caution">
    <text evidence="1">The sequence shown here is derived from an EMBL/GenBank/DDBJ whole genome shotgun (WGS) entry which is preliminary data.</text>
</comment>
<gene>
    <name evidence="1" type="ORF">J2X01_001515</name>
</gene>
<protein>
    <submittedName>
        <fullName evidence="1">Uncharacterized protein</fullName>
    </submittedName>
</protein>
<accession>A0ABU1UAK3</accession>
<evidence type="ECO:0000313" key="2">
    <source>
        <dbReference type="Proteomes" id="UP001252243"/>
    </source>
</evidence>
<keyword evidence="2" id="KW-1185">Reference proteome</keyword>